<dbReference type="RefSeq" id="WP_143311876.1">
    <property type="nucleotide sequence ID" value="NZ_FZMP01000228.1"/>
</dbReference>
<dbReference type="AlphaFoldDB" id="A0A284VTE9"/>
<reference evidence="2" key="1">
    <citation type="submission" date="2017-06" db="EMBL/GenBank/DDBJ databases">
        <authorList>
            <person name="Cremers G."/>
        </authorList>
    </citation>
    <scope>NUCLEOTIDE SEQUENCE [LARGE SCALE GENOMIC DNA]</scope>
</reference>
<dbReference type="Proteomes" id="UP000218615">
    <property type="component" value="Unassembled WGS sequence"/>
</dbReference>
<gene>
    <name evidence="1" type="ORF">MNV_790010</name>
</gene>
<evidence type="ECO:0000313" key="1">
    <source>
        <dbReference type="EMBL" id="SNQ62565.1"/>
    </source>
</evidence>
<sequence length="318" mass="35120">MKRIRLLVICSLVLAGMAGIALASAEEDMSSAQLIQIAASTMGDTSQDAHVTGFDNADSIQIGYSSDGNATQTISYDNIRNGSITQWGESGEMGYAERWSYLDSVGDSVNMTNWENGKVNQTIYIRNSENIFLLQKIGGLKKILFPDPQAASVEPANNWWFCGKAVNGSGGKPRCAEEMAKRILNGKASARDYYMLEVLEDNYDVFPPENLTPRVVLTKWNITQVDGNITIKFRFHNFAKKTYNATLRVDLVPPVNIISLEGKSDAGGTPNWEIQLPEKKSIEVGRYIVPSMRDLENEVVVPLNGTRVNNMQIKLISG</sequence>
<name>A0A284VTE9_9EURY</name>
<organism evidence="1 2">
    <name type="scientific">Candidatus Methanoperedens nitratireducens</name>
    <dbReference type="NCBI Taxonomy" id="1392998"/>
    <lineage>
        <taxon>Archaea</taxon>
        <taxon>Methanobacteriati</taxon>
        <taxon>Methanobacteriota</taxon>
        <taxon>Stenosarchaea group</taxon>
        <taxon>Methanomicrobia</taxon>
        <taxon>Methanosarcinales</taxon>
        <taxon>ANME-2 cluster</taxon>
        <taxon>Candidatus Methanoperedentaceae</taxon>
        <taxon>Candidatus Methanoperedens</taxon>
    </lineage>
</organism>
<evidence type="ECO:0000313" key="2">
    <source>
        <dbReference type="Proteomes" id="UP000218615"/>
    </source>
</evidence>
<proteinExistence type="predicted"/>
<keyword evidence="2" id="KW-1185">Reference proteome</keyword>
<accession>A0A284VTE9</accession>
<dbReference type="EMBL" id="FZMP01000228">
    <property type="protein sequence ID" value="SNQ62565.1"/>
    <property type="molecule type" value="Genomic_DNA"/>
</dbReference>
<protein>
    <submittedName>
        <fullName evidence="1">Uncharacterized protein</fullName>
    </submittedName>
</protein>